<keyword evidence="2" id="KW-1185">Reference proteome</keyword>
<dbReference type="Proteomes" id="UP000623687">
    <property type="component" value="Unassembled WGS sequence"/>
</dbReference>
<dbReference type="VEuPathDB" id="FungiDB:PC9H_010749"/>
<dbReference type="OrthoDB" id="3226552at2759"/>
<dbReference type="EMBL" id="JACETU010000008">
    <property type="protein sequence ID" value="KAF7422593.1"/>
    <property type="molecule type" value="Genomic_DNA"/>
</dbReference>
<reference evidence="1" key="1">
    <citation type="submission" date="2019-07" db="EMBL/GenBank/DDBJ databases">
        <authorList>
            <person name="Palmer J.M."/>
        </authorList>
    </citation>
    <scope>NUCLEOTIDE SEQUENCE</scope>
    <source>
        <strain evidence="1">PC9</strain>
    </source>
</reference>
<dbReference type="GeneID" id="59380567"/>
<evidence type="ECO:0000313" key="2">
    <source>
        <dbReference type="Proteomes" id="UP000623687"/>
    </source>
</evidence>
<organism evidence="1 2">
    <name type="scientific">Pleurotus ostreatus</name>
    <name type="common">Oyster mushroom</name>
    <name type="synonym">White-rot fungus</name>
    <dbReference type="NCBI Taxonomy" id="5322"/>
    <lineage>
        <taxon>Eukaryota</taxon>
        <taxon>Fungi</taxon>
        <taxon>Dikarya</taxon>
        <taxon>Basidiomycota</taxon>
        <taxon>Agaricomycotina</taxon>
        <taxon>Agaricomycetes</taxon>
        <taxon>Agaricomycetidae</taxon>
        <taxon>Agaricales</taxon>
        <taxon>Pleurotineae</taxon>
        <taxon>Pleurotaceae</taxon>
        <taxon>Pleurotus</taxon>
    </lineage>
</organism>
<evidence type="ECO:0008006" key="3">
    <source>
        <dbReference type="Google" id="ProtNLM"/>
    </source>
</evidence>
<gene>
    <name evidence="1" type="ORF">PC9H_010749</name>
</gene>
<name>A0A8H7DRC8_PLEOS</name>
<sequence>MVELTDDAILAILDHIECRAVLRTLLLVSRRFHTAVEPRLYSSIEFNASGPITLRHRLDGLRRRIVSNQYLASSVRKLHVTALNSSLFTLEEFFHLDDMLRYLDGLKDFKLRLRSPPGAILATLVKAPCPFALTKFSWMNRTVDAGEFLYLENQPSIEHLHIATLAVIGTINLVPGTLPRLKELVVPTPIAMAILPGRKVTCLTINVYSPFPNQTSLAMEEALGHIEFLNCTTHKTAFILPGICSMRKLRWFQLSLPLGMMQPNVIKDIQELLQSITDRATNLTYFQFSACPFRGSMKDLVTSIFKSVPPSCLVDIERGQGGVFERYYAGKHISLVFEDCSPTSAAWWWNEDKLQRVLESKALLAASSEARPPFAYLRDRTAASTFANFRSSATQPIISIFSFVMVMKPSGRPTPLSHFPGQATDEPASNHRWSEVIPPDTGLTFAVIWDPEDGLLAFSGAELLGSSANYFPDSRPISPSEALDGQSQVITLKTLSSGNVLSETPATLAFFRDTHRFLFAGSRSRLSSAKRPRHGARTQTSSTIGGMDVYLRGSLLGRAHKDQTHYSCFDLLEQEFEVKPFNDLTKTDSTESLEMRYNRAFSIFQAQHNLSSRFSTTTTSTSSYISVKRNVGDEDFASKTWSILERPSTPIFSRPTLAHKECPNADCGGVCVRASQRLRKYRRKRVDEVDIPTPPAEVLQRSEYNHEVNFPTPDCQRVTTPITLLRGLSNRWKKGHTCTY</sequence>
<dbReference type="RefSeq" id="XP_036627625.1">
    <property type="nucleotide sequence ID" value="XM_036780242.1"/>
</dbReference>
<protein>
    <recommendedName>
        <fullName evidence="3">F-box domain-containing protein</fullName>
    </recommendedName>
</protein>
<evidence type="ECO:0000313" key="1">
    <source>
        <dbReference type="EMBL" id="KAF7422593.1"/>
    </source>
</evidence>
<comment type="caution">
    <text evidence="1">The sequence shown here is derived from an EMBL/GenBank/DDBJ whole genome shotgun (WGS) entry which is preliminary data.</text>
</comment>
<proteinExistence type="predicted"/>
<dbReference type="AlphaFoldDB" id="A0A8H7DRC8"/>
<accession>A0A8H7DRC8</accession>